<dbReference type="RefSeq" id="WP_183415239.1">
    <property type="nucleotide sequence ID" value="NZ_JACHXA010000002.1"/>
</dbReference>
<dbReference type="EMBL" id="JACHXA010000002">
    <property type="protein sequence ID" value="MBB3064409.1"/>
    <property type="molecule type" value="Genomic_DNA"/>
</dbReference>
<dbReference type="AlphaFoldDB" id="A0A839SR31"/>
<sequence>MAWTPTAQSQQTAAVSATQTLHVSAVPVRGAAPLKESIAYAVIALDGKKRGQLVAEHIGPSLKVDLPKGRYRISAIYGSAESKADVVLDKEPLFHQAIFNSGGISMELIPYFGAKPIQDDLEWIVWTFGKDSSGNRWEVARSVGPTSQFTLPQGYYVVTAKHHDALAKHTIEVTAGIDYNYTINLNAGTMRIYSTVAEGAQPDSTIIWKVYPYGSDGSGEPLVTKAPGEDTLLLPEGRYLLVGHNGGKQIQKEIEVVSGKKSSVKMKF</sequence>
<protein>
    <submittedName>
        <fullName evidence="1">Uncharacterized protein</fullName>
    </submittedName>
</protein>
<keyword evidence="2" id="KW-1185">Reference proteome</keyword>
<gene>
    <name evidence="1" type="ORF">FHR98_000681</name>
</gene>
<reference evidence="1 2" key="1">
    <citation type="submission" date="2020-08" db="EMBL/GenBank/DDBJ databases">
        <title>Genomic Encyclopedia of Type Strains, Phase III (KMG-III): the genomes of soil and plant-associated and newly described type strains.</title>
        <authorList>
            <person name="Whitman W."/>
        </authorList>
    </citation>
    <scope>NUCLEOTIDE SEQUENCE [LARGE SCALE GENOMIC DNA]</scope>
    <source>
        <strain evidence="1 2">CECT 8803</strain>
    </source>
</reference>
<proteinExistence type="predicted"/>
<accession>A0A839SR31</accession>
<evidence type="ECO:0000313" key="2">
    <source>
        <dbReference type="Proteomes" id="UP000581135"/>
    </source>
</evidence>
<organism evidence="1 2">
    <name type="scientific">Limibacillus halophilus</name>
    <dbReference type="NCBI Taxonomy" id="1579333"/>
    <lineage>
        <taxon>Bacteria</taxon>
        <taxon>Pseudomonadati</taxon>
        <taxon>Pseudomonadota</taxon>
        <taxon>Alphaproteobacteria</taxon>
        <taxon>Rhodospirillales</taxon>
        <taxon>Rhodovibrionaceae</taxon>
        <taxon>Limibacillus</taxon>
    </lineage>
</organism>
<name>A0A839SR31_9PROT</name>
<evidence type="ECO:0000313" key="1">
    <source>
        <dbReference type="EMBL" id="MBB3064409.1"/>
    </source>
</evidence>
<comment type="caution">
    <text evidence="1">The sequence shown here is derived from an EMBL/GenBank/DDBJ whole genome shotgun (WGS) entry which is preliminary data.</text>
</comment>
<dbReference type="Proteomes" id="UP000581135">
    <property type="component" value="Unassembled WGS sequence"/>
</dbReference>